<keyword evidence="19" id="KW-1185">Reference proteome</keyword>
<evidence type="ECO:0000256" key="3">
    <source>
        <dbReference type="ARBA" id="ARBA00022490"/>
    </source>
</evidence>
<comment type="caution">
    <text evidence="18">The sequence shown here is derived from an EMBL/GenBank/DDBJ whole genome shotgun (WGS) entry which is preliminary data.</text>
</comment>
<reference evidence="18 19" key="1">
    <citation type="submission" date="2019-11" db="EMBL/GenBank/DDBJ databases">
        <title>Genome sequences of 17 halophilic strains isolated from different environments.</title>
        <authorList>
            <person name="Furrow R.E."/>
        </authorList>
    </citation>
    <scope>NUCLEOTIDE SEQUENCE [LARGE SCALE GENOMIC DNA]</scope>
    <source>
        <strain evidence="18 19">22507_15_FS</strain>
    </source>
</reference>
<dbReference type="Pfam" id="PF00919">
    <property type="entry name" value="UPF0004"/>
    <property type="match status" value="1"/>
</dbReference>
<evidence type="ECO:0000256" key="12">
    <source>
        <dbReference type="ARBA" id="ARBA00052380"/>
    </source>
</evidence>
<keyword evidence="4 14" id="KW-0808">Transferase</keyword>
<dbReference type="GO" id="GO:0005829">
    <property type="term" value="C:cytosol"/>
    <property type="evidence" value="ECO:0007669"/>
    <property type="project" value="TreeGrafter"/>
</dbReference>
<dbReference type="AlphaFoldDB" id="A0A9X5B367"/>
<dbReference type="EMBL" id="WMEX01000001">
    <property type="protein sequence ID" value="MYL25481.1"/>
    <property type="molecule type" value="Genomic_DNA"/>
</dbReference>
<dbReference type="OrthoDB" id="9805215at2"/>
<protein>
    <recommendedName>
        <fullName evidence="10 14">tRNA-2-methylthio-N(6)-dimethylallyladenosine synthase</fullName>
        <ecNumber evidence="10 14">2.8.4.3</ecNumber>
    </recommendedName>
    <alternativeName>
        <fullName evidence="14">(Dimethylallyl)adenosine tRNA methylthiotransferase MiaB</fullName>
    </alternativeName>
    <alternativeName>
        <fullName evidence="14">tRNA-i(6)A37 methylthiotransferase</fullName>
    </alternativeName>
</protein>
<dbReference type="CDD" id="cd01335">
    <property type="entry name" value="Radical_SAM"/>
    <property type="match status" value="1"/>
</dbReference>
<feature type="binding site" evidence="14">
    <location>
        <position position="158"/>
    </location>
    <ligand>
        <name>[4Fe-4S] cluster</name>
        <dbReference type="ChEBI" id="CHEBI:49883"/>
        <label>2</label>
        <note>4Fe-4S-S-AdoMet</note>
    </ligand>
</feature>
<dbReference type="EC" id="2.8.4.3" evidence="10 14"/>
<evidence type="ECO:0000256" key="2">
    <source>
        <dbReference type="ARBA" id="ARBA00022485"/>
    </source>
</evidence>
<feature type="binding site" evidence="14">
    <location>
        <position position="83"/>
    </location>
    <ligand>
        <name>[4Fe-4S] cluster</name>
        <dbReference type="ChEBI" id="CHEBI:49883"/>
        <label>1</label>
    </ligand>
</feature>
<comment type="subcellular location">
    <subcellularLocation>
        <location evidence="14">Cytoplasm</location>
    </subcellularLocation>
</comment>
<dbReference type="InterPro" id="IPR013848">
    <property type="entry name" value="Methylthiotransferase_N"/>
</dbReference>
<comment type="catalytic activity">
    <reaction evidence="12">
        <text>2-thio-N(6)-dimethylallyladenosine(37) in tRNA + S-adenosyl-L-methionine = 2-methylsulfanyl-N(6)-dimethylallyladenosine(37) in tRNA + S-adenosyl-L-homocysteine + H(+)</text>
        <dbReference type="Rhea" id="RHEA:37063"/>
        <dbReference type="Rhea" id="RHEA-COMP:10376"/>
        <dbReference type="Rhea" id="RHEA-COMP:10377"/>
        <dbReference type="ChEBI" id="CHEBI:15378"/>
        <dbReference type="ChEBI" id="CHEBI:57856"/>
        <dbReference type="ChEBI" id="CHEBI:59789"/>
        <dbReference type="ChEBI" id="CHEBI:74416"/>
        <dbReference type="ChEBI" id="CHEBI:74417"/>
    </reaction>
    <physiologicalReaction direction="left-to-right" evidence="12">
        <dbReference type="Rhea" id="RHEA:37064"/>
    </physiologicalReaction>
</comment>
<evidence type="ECO:0000256" key="1">
    <source>
        <dbReference type="ARBA" id="ARBA00003234"/>
    </source>
</evidence>
<keyword evidence="3 14" id="KW-0963">Cytoplasm</keyword>
<dbReference type="Proteomes" id="UP000460751">
    <property type="component" value="Unassembled WGS sequence"/>
</dbReference>
<sequence>MGKKLFIKTHGCQMNEYDSSRMIDLLRESHEVELTDTADDADILLLNTCSIREKAQEKVFHQLGRWKKLKKDNPDAIIGVGGCVASQEGQAIIDRAPYVDMVFGPQTLHRLPEMITKADSEGGVGVVDVSFPEIEKFDQLPGPGVDGPSAFVSIMEGCSKYCSFCVVPYTRGEELSRPVEDILEEVRDLASQGVREVNLLGQNVNAYDGETLDGDTMDLAELITWVADIEGIDRIRFTTSHPVEFSDALINVYEQVPELVSHLHLPVQAGSDRILALMKRGHTALEYKSKIRKLRRIRPNLSLSSDFIIGFPGETEKDFEDTMKLINDVGFDVSFSFVYSARPGTPAADLPDDTPEEVKKERLAILQDRINQQAMDISRKMVGNTERILVTGVSKKDPGEYQGRTENNRVVNFRTDVPGVVGSFVDVEITEALPNSLRGVMIDDNRY</sequence>
<comment type="cofactor">
    <cofactor evidence="14">
        <name>[4Fe-4S] cluster</name>
        <dbReference type="ChEBI" id="CHEBI:49883"/>
    </cofactor>
    <text evidence="14">Binds 2 [4Fe-4S] clusters. One cluster is coordinated with 3 cysteines and an exchangeable S-adenosyl-L-methionine.</text>
</comment>
<evidence type="ECO:0000313" key="19">
    <source>
        <dbReference type="Proteomes" id="UP000460751"/>
    </source>
</evidence>
<proteinExistence type="inferred from homology"/>
<comment type="subunit">
    <text evidence="14">Monomer.</text>
</comment>
<feature type="domain" description="TRAM" evidence="15">
    <location>
        <begin position="379"/>
        <end position="443"/>
    </location>
</feature>
<dbReference type="InterPro" id="IPR006638">
    <property type="entry name" value="Elp3/MiaA/NifB-like_rSAM"/>
</dbReference>
<dbReference type="SUPFAM" id="SSF102114">
    <property type="entry name" value="Radical SAM enzymes"/>
    <property type="match status" value="1"/>
</dbReference>
<dbReference type="SFLD" id="SFLDG01061">
    <property type="entry name" value="methylthiotransferase"/>
    <property type="match status" value="1"/>
</dbReference>
<dbReference type="SFLD" id="SFLDG01082">
    <property type="entry name" value="B12-binding_domain_containing"/>
    <property type="match status" value="1"/>
</dbReference>
<dbReference type="PANTHER" id="PTHR43020">
    <property type="entry name" value="CDK5 REGULATORY SUBUNIT-ASSOCIATED PROTEIN 1"/>
    <property type="match status" value="1"/>
</dbReference>
<dbReference type="PROSITE" id="PS01278">
    <property type="entry name" value="MTTASE_RADICAL"/>
    <property type="match status" value="1"/>
</dbReference>
<feature type="binding site" evidence="14">
    <location>
        <position position="165"/>
    </location>
    <ligand>
        <name>[4Fe-4S] cluster</name>
        <dbReference type="ChEBI" id="CHEBI:49883"/>
        <label>2</label>
        <note>4Fe-4S-S-AdoMet</note>
    </ligand>
</feature>
<feature type="binding site" evidence="14">
    <location>
        <position position="49"/>
    </location>
    <ligand>
        <name>[4Fe-4S] cluster</name>
        <dbReference type="ChEBI" id="CHEBI:49883"/>
        <label>1</label>
    </ligand>
</feature>
<dbReference type="InterPro" id="IPR020612">
    <property type="entry name" value="Methylthiotransferase_CS"/>
</dbReference>
<gene>
    <name evidence="14 18" type="primary">miaB</name>
    <name evidence="18" type="ORF">GLW01_01590</name>
</gene>
<dbReference type="SMART" id="SM00729">
    <property type="entry name" value="Elp3"/>
    <property type="match status" value="1"/>
</dbReference>
<evidence type="ECO:0000256" key="8">
    <source>
        <dbReference type="ARBA" id="ARBA00023004"/>
    </source>
</evidence>
<evidence type="ECO:0000256" key="7">
    <source>
        <dbReference type="ARBA" id="ARBA00022723"/>
    </source>
</evidence>
<comment type="catalytic activity">
    <reaction evidence="11">
        <text>N(6)-dimethylallyladenosine(37) in tRNA + (sulfur carrier)-SH + AH2 + S-adenosyl-L-methionine = 2-thio-N(6)-dimethylallyladenosine(37) in tRNA + (sulfur carrier)-H + 5'-deoxyadenosine + L-methionine + A + H(+)</text>
        <dbReference type="Rhea" id="RHEA:36339"/>
        <dbReference type="Rhea" id="RHEA-COMP:10375"/>
        <dbReference type="Rhea" id="RHEA-COMP:10377"/>
        <dbReference type="Rhea" id="RHEA-COMP:14737"/>
        <dbReference type="Rhea" id="RHEA-COMP:14739"/>
        <dbReference type="ChEBI" id="CHEBI:13193"/>
        <dbReference type="ChEBI" id="CHEBI:15378"/>
        <dbReference type="ChEBI" id="CHEBI:17319"/>
        <dbReference type="ChEBI" id="CHEBI:17499"/>
        <dbReference type="ChEBI" id="CHEBI:29917"/>
        <dbReference type="ChEBI" id="CHEBI:57844"/>
        <dbReference type="ChEBI" id="CHEBI:59789"/>
        <dbReference type="ChEBI" id="CHEBI:64428"/>
        <dbReference type="ChEBI" id="CHEBI:74415"/>
        <dbReference type="ChEBI" id="CHEBI:74416"/>
    </reaction>
    <physiologicalReaction direction="left-to-right" evidence="11">
        <dbReference type="Rhea" id="RHEA:36340"/>
    </physiologicalReaction>
</comment>
<accession>A0A9X5B367</accession>
<dbReference type="InterPro" id="IPR058240">
    <property type="entry name" value="rSAM_sf"/>
</dbReference>
<keyword evidence="6 14" id="KW-0819">tRNA processing</keyword>
<evidence type="ECO:0000256" key="11">
    <source>
        <dbReference type="ARBA" id="ARBA00050926"/>
    </source>
</evidence>
<dbReference type="GO" id="GO:0046872">
    <property type="term" value="F:metal ion binding"/>
    <property type="evidence" value="ECO:0007669"/>
    <property type="project" value="UniProtKB-KW"/>
</dbReference>
<dbReference type="SFLD" id="SFLDS00029">
    <property type="entry name" value="Radical_SAM"/>
    <property type="match status" value="1"/>
</dbReference>
<comment type="catalytic activity">
    <reaction evidence="13">
        <text>N(6)-dimethylallyladenosine(37) in tRNA + (sulfur carrier)-SH + AH2 + 2 S-adenosyl-L-methionine = 2-methylsulfanyl-N(6)-dimethylallyladenosine(37) in tRNA + (sulfur carrier)-H + 5'-deoxyadenosine + L-methionine + A + S-adenosyl-L-homocysteine + 2 H(+)</text>
        <dbReference type="Rhea" id="RHEA:37067"/>
        <dbReference type="Rhea" id="RHEA-COMP:10375"/>
        <dbReference type="Rhea" id="RHEA-COMP:10376"/>
        <dbReference type="Rhea" id="RHEA-COMP:14737"/>
        <dbReference type="Rhea" id="RHEA-COMP:14739"/>
        <dbReference type="ChEBI" id="CHEBI:13193"/>
        <dbReference type="ChEBI" id="CHEBI:15378"/>
        <dbReference type="ChEBI" id="CHEBI:17319"/>
        <dbReference type="ChEBI" id="CHEBI:17499"/>
        <dbReference type="ChEBI" id="CHEBI:29917"/>
        <dbReference type="ChEBI" id="CHEBI:57844"/>
        <dbReference type="ChEBI" id="CHEBI:57856"/>
        <dbReference type="ChEBI" id="CHEBI:59789"/>
        <dbReference type="ChEBI" id="CHEBI:64428"/>
        <dbReference type="ChEBI" id="CHEBI:74415"/>
        <dbReference type="ChEBI" id="CHEBI:74417"/>
        <dbReference type="EC" id="2.8.4.3"/>
    </reaction>
    <physiologicalReaction direction="left-to-right" evidence="13">
        <dbReference type="Rhea" id="RHEA:37068"/>
    </physiologicalReaction>
</comment>
<dbReference type="SFLD" id="SFLDF00273">
    <property type="entry name" value="(dimethylallyl)adenosine_tRNA"/>
    <property type="match status" value="1"/>
</dbReference>
<feature type="domain" description="Radical SAM core" evidence="17">
    <location>
        <begin position="144"/>
        <end position="376"/>
    </location>
</feature>
<keyword evidence="9 14" id="KW-0411">Iron-sulfur</keyword>
<evidence type="ECO:0000256" key="13">
    <source>
        <dbReference type="ARBA" id="ARBA00052587"/>
    </source>
</evidence>
<dbReference type="InterPro" id="IPR005839">
    <property type="entry name" value="Methylthiotransferase"/>
</dbReference>
<dbReference type="InterPro" id="IPR006463">
    <property type="entry name" value="MiaB_methiolase"/>
</dbReference>
<name>A0A9X5B367_9GAMM</name>
<dbReference type="PROSITE" id="PS50926">
    <property type="entry name" value="TRAM"/>
    <property type="match status" value="1"/>
</dbReference>
<dbReference type="RefSeq" id="WP_160897913.1">
    <property type="nucleotide sequence ID" value="NZ_WMEX01000001.1"/>
</dbReference>
<dbReference type="InterPro" id="IPR002792">
    <property type="entry name" value="TRAM_dom"/>
</dbReference>
<dbReference type="GO" id="GO:0051539">
    <property type="term" value="F:4 iron, 4 sulfur cluster binding"/>
    <property type="evidence" value="ECO:0007669"/>
    <property type="project" value="UniProtKB-UniRule"/>
</dbReference>
<comment type="similarity">
    <text evidence="14">Belongs to the methylthiotransferase family. MiaB subfamily.</text>
</comment>
<dbReference type="InterPro" id="IPR007197">
    <property type="entry name" value="rSAM"/>
</dbReference>
<organism evidence="18 19">
    <name type="scientific">Vreelandella halophila</name>
    <dbReference type="NCBI Taxonomy" id="86177"/>
    <lineage>
        <taxon>Bacteria</taxon>
        <taxon>Pseudomonadati</taxon>
        <taxon>Pseudomonadota</taxon>
        <taxon>Gammaproteobacteria</taxon>
        <taxon>Oceanospirillales</taxon>
        <taxon>Halomonadaceae</taxon>
        <taxon>Vreelandella</taxon>
    </lineage>
</organism>
<dbReference type="PROSITE" id="PS51449">
    <property type="entry name" value="MTTASE_N"/>
    <property type="match status" value="1"/>
</dbReference>
<comment type="function">
    <text evidence="1 14">Catalyzes the methylthiolation of N6-(dimethylallyl)adenosine (i(6)A), leading to the formation of 2-methylthio-N6-(dimethylallyl)adenosine (ms(2)i(6)A) at position 37 in tRNAs that read codons beginning with uridine.</text>
</comment>
<evidence type="ECO:0000313" key="18">
    <source>
        <dbReference type="EMBL" id="MYL25481.1"/>
    </source>
</evidence>
<dbReference type="Gene3D" id="3.80.30.20">
    <property type="entry name" value="tm_1862 like domain"/>
    <property type="match status" value="1"/>
</dbReference>
<feature type="binding site" evidence="14">
    <location>
        <position position="12"/>
    </location>
    <ligand>
        <name>[4Fe-4S] cluster</name>
        <dbReference type="ChEBI" id="CHEBI:49883"/>
        <label>1</label>
    </ligand>
</feature>
<dbReference type="InterPro" id="IPR038135">
    <property type="entry name" value="Methylthiotransferase_N_sf"/>
</dbReference>
<evidence type="ECO:0000259" key="16">
    <source>
        <dbReference type="PROSITE" id="PS51449"/>
    </source>
</evidence>
<keyword evidence="7 14" id="KW-0479">Metal-binding</keyword>
<keyword evidence="8 14" id="KW-0408">Iron</keyword>
<dbReference type="FunFam" id="3.80.30.20:FF:000001">
    <property type="entry name" value="tRNA-2-methylthio-N(6)-dimethylallyladenosine synthase 2"/>
    <property type="match status" value="1"/>
</dbReference>
<evidence type="ECO:0000256" key="5">
    <source>
        <dbReference type="ARBA" id="ARBA00022691"/>
    </source>
</evidence>
<dbReference type="PROSITE" id="PS51918">
    <property type="entry name" value="RADICAL_SAM"/>
    <property type="match status" value="1"/>
</dbReference>
<feature type="binding site" evidence="14">
    <location>
        <position position="162"/>
    </location>
    <ligand>
        <name>[4Fe-4S] cluster</name>
        <dbReference type="ChEBI" id="CHEBI:49883"/>
        <label>2</label>
        <note>4Fe-4S-S-AdoMet</note>
    </ligand>
</feature>
<dbReference type="InterPro" id="IPR023404">
    <property type="entry name" value="rSAM_horseshoe"/>
</dbReference>
<evidence type="ECO:0000256" key="6">
    <source>
        <dbReference type="ARBA" id="ARBA00022694"/>
    </source>
</evidence>
<evidence type="ECO:0000259" key="15">
    <source>
        <dbReference type="PROSITE" id="PS50926"/>
    </source>
</evidence>
<evidence type="ECO:0000256" key="4">
    <source>
        <dbReference type="ARBA" id="ARBA00022679"/>
    </source>
</evidence>
<evidence type="ECO:0000259" key="17">
    <source>
        <dbReference type="PROSITE" id="PS51918"/>
    </source>
</evidence>
<dbReference type="GO" id="GO:0035597">
    <property type="term" value="F:tRNA-2-methylthio-N(6)-dimethylallyladenosine(37) synthase activity"/>
    <property type="evidence" value="ECO:0007669"/>
    <property type="project" value="UniProtKB-EC"/>
</dbReference>
<keyword evidence="5 14" id="KW-0949">S-adenosyl-L-methionine</keyword>
<dbReference type="Pfam" id="PF04055">
    <property type="entry name" value="Radical_SAM"/>
    <property type="match status" value="1"/>
</dbReference>
<dbReference type="NCBIfam" id="TIGR00089">
    <property type="entry name" value="MiaB/RimO family radical SAM methylthiotransferase"/>
    <property type="match status" value="1"/>
</dbReference>
<dbReference type="PANTHER" id="PTHR43020:SF2">
    <property type="entry name" value="MITOCHONDRIAL TRNA METHYLTHIOTRANSFERASE CDK5RAP1"/>
    <property type="match status" value="1"/>
</dbReference>
<evidence type="ECO:0000256" key="9">
    <source>
        <dbReference type="ARBA" id="ARBA00023014"/>
    </source>
</evidence>
<evidence type="ECO:0000256" key="14">
    <source>
        <dbReference type="HAMAP-Rule" id="MF_01864"/>
    </source>
</evidence>
<dbReference type="FunFam" id="3.40.50.12160:FF:000001">
    <property type="entry name" value="tRNA-2-methylthio-N(6)-dimethylallyladenosine synthase"/>
    <property type="match status" value="1"/>
</dbReference>
<dbReference type="Pfam" id="PF01938">
    <property type="entry name" value="TRAM"/>
    <property type="match status" value="1"/>
</dbReference>
<dbReference type="Gene3D" id="3.40.50.12160">
    <property type="entry name" value="Methylthiotransferase, N-terminal domain"/>
    <property type="match status" value="1"/>
</dbReference>
<dbReference type="NCBIfam" id="TIGR01574">
    <property type="entry name" value="miaB-methiolase"/>
    <property type="match status" value="1"/>
</dbReference>
<evidence type="ECO:0000256" key="10">
    <source>
        <dbReference type="ARBA" id="ARBA00033765"/>
    </source>
</evidence>
<feature type="domain" description="MTTase N-terminal" evidence="16">
    <location>
        <begin position="3"/>
        <end position="120"/>
    </location>
</feature>
<dbReference type="HAMAP" id="MF_01864">
    <property type="entry name" value="tRNA_metthiotr_MiaB"/>
    <property type="match status" value="1"/>
</dbReference>
<keyword evidence="2 14" id="KW-0004">4Fe-4S</keyword>